<proteinExistence type="predicted"/>
<evidence type="ECO:0000313" key="2">
    <source>
        <dbReference type="Proteomes" id="UP001210925"/>
    </source>
</evidence>
<dbReference type="AlphaFoldDB" id="A0AAD5Y543"/>
<evidence type="ECO:0000313" key="1">
    <source>
        <dbReference type="EMBL" id="KAJ3252207.1"/>
    </source>
</evidence>
<keyword evidence="2" id="KW-1185">Reference proteome</keyword>
<protein>
    <submittedName>
        <fullName evidence="1">Uncharacterized protein</fullName>
    </submittedName>
</protein>
<name>A0AAD5Y543_9FUNG</name>
<reference evidence="1" key="1">
    <citation type="submission" date="2020-05" db="EMBL/GenBank/DDBJ databases">
        <title>Phylogenomic resolution of chytrid fungi.</title>
        <authorList>
            <person name="Stajich J.E."/>
            <person name="Amses K."/>
            <person name="Simmons R."/>
            <person name="Seto K."/>
            <person name="Myers J."/>
            <person name="Bonds A."/>
            <person name="Quandt C.A."/>
            <person name="Barry K."/>
            <person name="Liu P."/>
            <person name="Grigoriev I."/>
            <person name="Longcore J.E."/>
            <person name="James T.Y."/>
        </authorList>
    </citation>
    <scope>NUCLEOTIDE SEQUENCE</scope>
    <source>
        <strain evidence="1">PLAUS21</strain>
    </source>
</reference>
<gene>
    <name evidence="1" type="ORF">HK103_001774</name>
</gene>
<organism evidence="1 2">
    <name type="scientific">Boothiomyces macroporosus</name>
    <dbReference type="NCBI Taxonomy" id="261099"/>
    <lineage>
        <taxon>Eukaryota</taxon>
        <taxon>Fungi</taxon>
        <taxon>Fungi incertae sedis</taxon>
        <taxon>Chytridiomycota</taxon>
        <taxon>Chytridiomycota incertae sedis</taxon>
        <taxon>Chytridiomycetes</taxon>
        <taxon>Rhizophydiales</taxon>
        <taxon>Terramycetaceae</taxon>
        <taxon>Boothiomyces</taxon>
    </lineage>
</organism>
<accession>A0AAD5Y543</accession>
<comment type="caution">
    <text evidence="1">The sequence shown here is derived from an EMBL/GenBank/DDBJ whole genome shotgun (WGS) entry which is preliminary data.</text>
</comment>
<dbReference type="Proteomes" id="UP001210925">
    <property type="component" value="Unassembled WGS sequence"/>
</dbReference>
<dbReference type="EMBL" id="JADGKB010000150">
    <property type="protein sequence ID" value="KAJ3252207.1"/>
    <property type="molecule type" value="Genomic_DNA"/>
</dbReference>
<sequence>MPETPMNEQEDIASQVQSAKDLLDKLLLKVDKSTRDIACQTEPMFNEYKHSYELLKKENDDLRAEMIRRDMEHDRLGMLQGILDMCE</sequence>